<organism evidence="10 11">
    <name type="scientific">Frateuria aurantia (strain ATCC 33424 / DSM 6220 / KCTC 2777 / LMG 1558 / NBRC 3245 / NCIMB 13370)</name>
    <name type="common">Acetobacter aurantius</name>
    <dbReference type="NCBI Taxonomy" id="767434"/>
    <lineage>
        <taxon>Bacteria</taxon>
        <taxon>Pseudomonadati</taxon>
        <taxon>Pseudomonadota</taxon>
        <taxon>Gammaproteobacteria</taxon>
        <taxon>Lysobacterales</taxon>
        <taxon>Rhodanobacteraceae</taxon>
        <taxon>Frateuria</taxon>
    </lineage>
</organism>
<evidence type="ECO:0000256" key="5">
    <source>
        <dbReference type="ARBA" id="ARBA00022764"/>
    </source>
</evidence>
<dbReference type="InterPro" id="IPR050824">
    <property type="entry name" value="Thiol_disulfide_DsbA"/>
</dbReference>
<evidence type="ECO:0000256" key="8">
    <source>
        <dbReference type="SAM" id="SignalP"/>
    </source>
</evidence>
<dbReference type="KEGG" id="fau:Fraau_2713"/>
<evidence type="ECO:0000259" key="9">
    <source>
        <dbReference type="PROSITE" id="PS51352"/>
    </source>
</evidence>
<dbReference type="EMBL" id="CP003350">
    <property type="protein sequence ID" value="AFC87055.1"/>
    <property type="molecule type" value="Genomic_DNA"/>
</dbReference>
<dbReference type="RefSeq" id="WP_014404058.1">
    <property type="nucleotide sequence ID" value="NC_017033.1"/>
</dbReference>
<feature type="signal peptide" evidence="8">
    <location>
        <begin position="1"/>
        <end position="25"/>
    </location>
</feature>
<proteinExistence type="inferred from homology"/>
<dbReference type="PANTHER" id="PTHR35891">
    <property type="entry name" value="THIOL:DISULFIDE INTERCHANGE PROTEIN DSBA"/>
    <property type="match status" value="1"/>
</dbReference>
<reference evidence="10" key="1">
    <citation type="submission" date="2012-02" db="EMBL/GenBank/DDBJ databases">
        <title>The complete genome of Frateuria aurantia DSM 6220.</title>
        <authorList>
            <consortium name="US DOE Joint Genome Institute (JGI-PGF)"/>
            <person name="Lucas S."/>
            <person name="Copeland A."/>
            <person name="Lapidus A."/>
            <person name="Glavina del Rio T."/>
            <person name="Dalin E."/>
            <person name="Tice H."/>
            <person name="Bruce D."/>
            <person name="Goodwin L."/>
            <person name="Pitluck S."/>
            <person name="Peters L."/>
            <person name="Ovchinnikova G."/>
            <person name="Teshima H."/>
            <person name="Kyrpides N."/>
            <person name="Mavromatis K."/>
            <person name="Ivanova N."/>
            <person name="Brettin T."/>
            <person name="Detter J.C."/>
            <person name="Han C."/>
            <person name="Larimer F."/>
            <person name="Land M."/>
            <person name="Hauser L."/>
            <person name="Markowitz V."/>
            <person name="Cheng J.-F."/>
            <person name="Hugenholtz P."/>
            <person name="Woyke T."/>
            <person name="Wu D."/>
            <person name="Brambilla E."/>
            <person name="Klenk H.-P."/>
            <person name="Eisen J.A."/>
        </authorList>
    </citation>
    <scope>NUCLEOTIDE SEQUENCE</scope>
    <source>
        <strain evidence="10">DSM 6220</strain>
    </source>
</reference>
<dbReference type="PROSITE" id="PS51257">
    <property type="entry name" value="PROKAR_LIPOPROTEIN"/>
    <property type="match status" value="1"/>
</dbReference>
<evidence type="ECO:0000256" key="6">
    <source>
        <dbReference type="ARBA" id="ARBA00023157"/>
    </source>
</evidence>
<evidence type="ECO:0000256" key="3">
    <source>
        <dbReference type="ARBA" id="ARBA00013831"/>
    </source>
</evidence>
<dbReference type="PANTHER" id="PTHR35891:SF2">
    <property type="entry name" value="THIOL:DISULFIDE INTERCHANGE PROTEIN DSBA"/>
    <property type="match status" value="1"/>
</dbReference>
<evidence type="ECO:0000256" key="7">
    <source>
        <dbReference type="ARBA" id="ARBA00023284"/>
    </source>
</evidence>
<dbReference type="STRING" id="767434.Fraau_2713"/>
<dbReference type="Pfam" id="PF01323">
    <property type="entry name" value="DSBA"/>
    <property type="match status" value="1"/>
</dbReference>
<dbReference type="OrthoDB" id="9784896at2"/>
<keyword evidence="4 8" id="KW-0732">Signal</keyword>
<feature type="domain" description="Thioredoxin" evidence="9">
    <location>
        <begin position="21"/>
        <end position="211"/>
    </location>
</feature>
<evidence type="ECO:0000256" key="4">
    <source>
        <dbReference type="ARBA" id="ARBA00022729"/>
    </source>
</evidence>
<feature type="chain" id="PRO_5003615493" description="Thiol:disulfide interchange protein DsbA" evidence="8">
    <location>
        <begin position="26"/>
        <end position="219"/>
    </location>
</feature>
<dbReference type="GO" id="GO:0016853">
    <property type="term" value="F:isomerase activity"/>
    <property type="evidence" value="ECO:0007669"/>
    <property type="project" value="UniProtKB-KW"/>
</dbReference>
<dbReference type="InterPro" id="IPR013766">
    <property type="entry name" value="Thioredoxin_domain"/>
</dbReference>
<protein>
    <recommendedName>
        <fullName evidence="3">Thiol:disulfide interchange protein DsbA</fullName>
    </recommendedName>
</protein>
<dbReference type="InterPro" id="IPR001853">
    <property type="entry name" value="DSBA-like_thioredoxin_dom"/>
</dbReference>
<dbReference type="eggNOG" id="COG1651">
    <property type="taxonomic scope" value="Bacteria"/>
</dbReference>
<evidence type="ECO:0000313" key="10">
    <source>
        <dbReference type="EMBL" id="AFC87055.1"/>
    </source>
</evidence>
<dbReference type="GO" id="GO:0042597">
    <property type="term" value="C:periplasmic space"/>
    <property type="evidence" value="ECO:0007669"/>
    <property type="project" value="UniProtKB-SubCell"/>
</dbReference>
<keyword evidence="6" id="KW-1015">Disulfide bond</keyword>
<dbReference type="AlphaFoldDB" id="H8KZJ5"/>
<comment type="subcellular location">
    <subcellularLocation>
        <location evidence="1">Periplasm</location>
    </subcellularLocation>
</comment>
<gene>
    <name evidence="10" type="ordered locus">Fraau_2713</name>
</gene>
<accession>H8KZJ5</accession>
<keyword evidence="10" id="KW-0413">Isomerase</keyword>
<sequence>MLKHLSRWCQAGLFASMLLGTAACSAQPASSAPNYTDGDEYITLPHPQRYSADGKVEVDEVFSYGCIHCAEFAPLADKLRRSLPPGVVFKLIPAAFNEAWLPFAQAYYASKDLGLVDRTHLQLFQAKFGEHYPINSLDELADFYARNGADRARFLQIANSPETMARIKRDTALIQQWQVDGTPTLIVDGKYRVNEVESRQELADVALWLAKRELAAKAK</sequence>
<dbReference type="Gene3D" id="3.40.30.10">
    <property type="entry name" value="Glutaredoxin"/>
    <property type="match status" value="1"/>
</dbReference>
<name>H8KZJ5_FRAAD</name>
<dbReference type="CDD" id="cd03019">
    <property type="entry name" value="DsbA_DsbA"/>
    <property type="match status" value="1"/>
</dbReference>
<comment type="similarity">
    <text evidence="2">Belongs to the thioredoxin family. DsbA subfamily.</text>
</comment>
<evidence type="ECO:0000313" key="11">
    <source>
        <dbReference type="Proteomes" id="UP000005234"/>
    </source>
</evidence>
<keyword evidence="5" id="KW-0574">Periplasm</keyword>
<keyword evidence="11" id="KW-1185">Reference proteome</keyword>
<dbReference type="SUPFAM" id="SSF52833">
    <property type="entry name" value="Thioredoxin-like"/>
    <property type="match status" value="1"/>
</dbReference>
<evidence type="ECO:0000256" key="2">
    <source>
        <dbReference type="ARBA" id="ARBA00005791"/>
    </source>
</evidence>
<dbReference type="InterPro" id="IPR036249">
    <property type="entry name" value="Thioredoxin-like_sf"/>
</dbReference>
<dbReference type="HOGENOM" id="CLU_088255_1_0_6"/>
<keyword evidence="7" id="KW-0676">Redox-active center</keyword>
<dbReference type="GO" id="GO:0016491">
    <property type="term" value="F:oxidoreductase activity"/>
    <property type="evidence" value="ECO:0007669"/>
    <property type="project" value="InterPro"/>
</dbReference>
<dbReference type="InterPro" id="IPR023205">
    <property type="entry name" value="DsbA/DsbL"/>
</dbReference>
<dbReference type="Proteomes" id="UP000005234">
    <property type="component" value="Chromosome"/>
</dbReference>
<dbReference type="PROSITE" id="PS51352">
    <property type="entry name" value="THIOREDOXIN_2"/>
    <property type="match status" value="1"/>
</dbReference>
<evidence type="ECO:0000256" key="1">
    <source>
        <dbReference type="ARBA" id="ARBA00004418"/>
    </source>
</evidence>